<dbReference type="OrthoDB" id="79831at2"/>
<dbReference type="Proteomes" id="UP000192132">
    <property type="component" value="Unassembled WGS sequence"/>
</dbReference>
<evidence type="ECO:0000259" key="1">
    <source>
        <dbReference type="Pfam" id="PF03374"/>
    </source>
</evidence>
<reference evidence="2 3" key="1">
    <citation type="submission" date="2016-10" db="EMBL/GenBank/DDBJ databases">
        <title>Draft Genome sequence of Alkanindiges sp. strain H1.</title>
        <authorList>
            <person name="Subhash Y."/>
            <person name="Lee S."/>
        </authorList>
    </citation>
    <scope>NUCLEOTIDE SEQUENCE [LARGE SCALE GENOMIC DNA]</scope>
    <source>
        <strain evidence="2 3">H1</strain>
    </source>
</reference>
<sequence>MSSLPNGDYYRQLTLFQQEKQALIDRSICLTEAAKYFGIAPKAFIQQLHGLKLIYKPAKHWLGYQDKLNAGLLVQRPVEFTHSNGETGFRSQVLITPKGMRWLHRYLMPSMA</sequence>
<dbReference type="AlphaFoldDB" id="A0A1S8CXC1"/>
<organism evidence="2 3">
    <name type="scientific">Alkanindiges hydrocarboniclasticus</name>
    <dbReference type="NCBI Taxonomy" id="1907941"/>
    <lineage>
        <taxon>Bacteria</taxon>
        <taxon>Pseudomonadati</taxon>
        <taxon>Pseudomonadota</taxon>
        <taxon>Gammaproteobacteria</taxon>
        <taxon>Moraxellales</taxon>
        <taxon>Moraxellaceae</taxon>
        <taxon>Alkanindiges</taxon>
    </lineage>
</organism>
<gene>
    <name evidence="2" type="ORF">BKE30_05650</name>
</gene>
<name>A0A1S8CXC1_9GAMM</name>
<dbReference type="GO" id="GO:0003677">
    <property type="term" value="F:DNA binding"/>
    <property type="evidence" value="ECO:0007669"/>
    <property type="project" value="InterPro"/>
</dbReference>
<evidence type="ECO:0000313" key="3">
    <source>
        <dbReference type="Proteomes" id="UP000192132"/>
    </source>
</evidence>
<dbReference type="EMBL" id="MLCN01000013">
    <property type="protein sequence ID" value="ONG41263.1"/>
    <property type="molecule type" value="Genomic_DNA"/>
</dbReference>
<dbReference type="InterPro" id="IPR005039">
    <property type="entry name" value="Ant_C"/>
</dbReference>
<accession>A0A1S8CXC1</accession>
<protein>
    <recommendedName>
        <fullName evidence="1">Antirepressor protein C-terminal domain-containing protein</fullName>
    </recommendedName>
</protein>
<keyword evidence="3" id="KW-1185">Reference proteome</keyword>
<evidence type="ECO:0000313" key="2">
    <source>
        <dbReference type="EMBL" id="ONG41263.1"/>
    </source>
</evidence>
<dbReference type="Pfam" id="PF03374">
    <property type="entry name" value="ANT"/>
    <property type="match status" value="1"/>
</dbReference>
<dbReference type="RefSeq" id="WP_076877640.1">
    <property type="nucleotide sequence ID" value="NZ_MLCN01000013.1"/>
</dbReference>
<comment type="caution">
    <text evidence="2">The sequence shown here is derived from an EMBL/GenBank/DDBJ whole genome shotgun (WGS) entry which is preliminary data.</text>
</comment>
<feature type="domain" description="Antirepressor protein C-terminal" evidence="1">
    <location>
        <begin position="25"/>
        <end position="107"/>
    </location>
</feature>
<proteinExistence type="predicted"/>